<feature type="compositionally biased region" description="Polar residues" evidence="2">
    <location>
        <begin position="554"/>
        <end position="566"/>
    </location>
</feature>
<feature type="region of interest" description="Disordered" evidence="2">
    <location>
        <begin position="176"/>
        <end position="213"/>
    </location>
</feature>
<comment type="similarity">
    <text evidence="1">Belongs to the KRI1 family.</text>
</comment>
<evidence type="ECO:0000256" key="2">
    <source>
        <dbReference type="SAM" id="MobiDB-lite"/>
    </source>
</evidence>
<dbReference type="InterPro" id="IPR024626">
    <property type="entry name" value="Kri1-like_C"/>
</dbReference>
<feature type="compositionally biased region" description="Polar residues" evidence="2">
    <location>
        <begin position="633"/>
        <end position="642"/>
    </location>
</feature>
<dbReference type="Pfam" id="PF12936">
    <property type="entry name" value="Kri1_C"/>
    <property type="match status" value="1"/>
</dbReference>
<dbReference type="Proteomes" id="UP001420932">
    <property type="component" value="Unassembled WGS sequence"/>
</dbReference>
<dbReference type="GO" id="GO:0030686">
    <property type="term" value="C:90S preribosome"/>
    <property type="evidence" value="ECO:0007669"/>
    <property type="project" value="TreeGrafter"/>
</dbReference>
<feature type="compositionally biased region" description="Acidic residues" evidence="2">
    <location>
        <begin position="51"/>
        <end position="72"/>
    </location>
</feature>
<organism evidence="4 5">
    <name type="scientific">Stephania yunnanensis</name>
    <dbReference type="NCBI Taxonomy" id="152371"/>
    <lineage>
        <taxon>Eukaryota</taxon>
        <taxon>Viridiplantae</taxon>
        <taxon>Streptophyta</taxon>
        <taxon>Embryophyta</taxon>
        <taxon>Tracheophyta</taxon>
        <taxon>Spermatophyta</taxon>
        <taxon>Magnoliopsida</taxon>
        <taxon>Ranunculales</taxon>
        <taxon>Menispermaceae</taxon>
        <taxon>Menispermoideae</taxon>
        <taxon>Cissampelideae</taxon>
        <taxon>Stephania</taxon>
    </lineage>
</organism>
<reference evidence="4 5" key="1">
    <citation type="submission" date="2024-01" db="EMBL/GenBank/DDBJ databases">
        <title>Genome assemblies of Stephania.</title>
        <authorList>
            <person name="Yang L."/>
        </authorList>
    </citation>
    <scope>NUCLEOTIDE SEQUENCE [LARGE SCALE GENOMIC DNA]</scope>
    <source>
        <strain evidence="4">YNDBR</strain>
        <tissue evidence="4">Leaf</tissue>
    </source>
</reference>
<feature type="region of interest" description="Disordered" evidence="2">
    <location>
        <begin position="102"/>
        <end position="128"/>
    </location>
</feature>
<name>A0AAP0LC33_9MAGN</name>
<feature type="region of interest" description="Disordered" evidence="2">
    <location>
        <begin position="385"/>
        <end position="411"/>
    </location>
</feature>
<evidence type="ECO:0000313" key="4">
    <source>
        <dbReference type="EMBL" id="KAK9168211.1"/>
    </source>
</evidence>
<feature type="compositionally biased region" description="Basic and acidic residues" evidence="2">
    <location>
        <begin position="569"/>
        <end position="580"/>
    </location>
</feature>
<feature type="region of interest" description="Disordered" evidence="2">
    <location>
        <begin position="32"/>
        <end position="76"/>
    </location>
</feature>
<accession>A0AAP0LC33</accession>
<feature type="region of interest" description="Disordered" evidence="2">
    <location>
        <begin position="444"/>
        <end position="473"/>
    </location>
</feature>
<dbReference type="InterPro" id="IPR018034">
    <property type="entry name" value="Kri1"/>
</dbReference>
<dbReference type="AlphaFoldDB" id="A0AAP0LC33"/>
<dbReference type="PANTHER" id="PTHR14490:SF5">
    <property type="entry name" value="PROTEIN KRI1 HOMOLOG"/>
    <property type="match status" value="1"/>
</dbReference>
<protein>
    <recommendedName>
        <fullName evidence="3">Kri1-like C-terminal domain-containing protein</fullName>
    </recommendedName>
</protein>
<dbReference type="PANTHER" id="PTHR14490">
    <property type="entry name" value="ZINC FINGER, ZZ TYPE"/>
    <property type="match status" value="1"/>
</dbReference>
<feature type="compositionally biased region" description="Acidic residues" evidence="2">
    <location>
        <begin position="104"/>
        <end position="115"/>
    </location>
</feature>
<feature type="compositionally biased region" description="Acidic residues" evidence="2">
    <location>
        <begin position="176"/>
        <end position="186"/>
    </location>
</feature>
<feature type="compositionally biased region" description="Basic residues" evidence="2">
    <location>
        <begin position="300"/>
        <end position="314"/>
    </location>
</feature>
<gene>
    <name evidence="4" type="ORF">Syun_000351</name>
</gene>
<feature type="domain" description="Kri1-like C-terminal" evidence="3">
    <location>
        <begin position="489"/>
        <end position="565"/>
    </location>
</feature>
<feature type="compositionally biased region" description="Basic and acidic residues" evidence="2">
    <location>
        <begin position="32"/>
        <end position="50"/>
    </location>
</feature>
<evidence type="ECO:0000259" key="3">
    <source>
        <dbReference type="Pfam" id="PF12936"/>
    </source>
</evidence>
<keyword evidence="5" id="KW-1185">Reference proteome</keyword>
<feature type="region of interest" description="Disordered" evidence="2">
    <location>
        <begin position="550"/>
        <end position="642"/>
    </location>
</feature>
<evidence type="ECO:0000313" key="5">
    <source>
        <dbReference type="Proteomes" id="UP001420932"/>
    </source>
</evidence>
<dbReference type="GO" id="GO:0005730">
    <property type="term" value="C:nucleolus"/>
    <property type="evidence" value="ECO:0007669"/>
    <property type="project" value="TreeGrafter"/>
</dbReference>
<evidence type="ECO:0000256" key="1">
    <source>
        <dbReference type="ARBA" id="ARBA00007473"/>
    </source>
</evidence>
<dbReference type="EMBL" id="JBBNAF010000001">
    <property type="protein sequence ID" value="KAK9168211.1"/>
    <property type="molecule type" value="Genomic_DNA"/>
</dbReference>
<feature type="compositionally biased region" description="Acidic residues" evidence="2">
    <location>
        <begin position="451"/>
        <end position="463"/>
    </location>
</feature>
<comment type="caution">
    <text evidence="4">The sequence shown here is derived from an EMBL/GenBank/DDBJ whole genome shotgun (WGS) entry which is preliminary data.</text>
</comment>
<dbReference type="GO" id="GO:0000447">
    <property type="term" value="P:endonucleolytic cleavage in ITS1 to separate SSU-rRNA from 5.8S rRNA and LSU-rRNA from tricistronic rRNA transcript (SSU-rRNA, 5.8S rRNA, LSU-rRNA)"/>
    <property type="evidence" value="ECO:0007669"/>
    <property type="project" value="TreeGrafter"/>
</dbReference>
<feature type="compositionally biased region" description="Basic and acidic residues" evidence="2">
    <location>
        <begin position="187"/>
        <end position="202"/>
    </location>
</feature>
<dbReference type="Pfam" id="PF05178">
    <property type="entry name" value="Kri1"/>
    <property type="match status" value="1"/>
</dbReference>
<sequence>MGMNLFDEAEDDVEDISKIKVDENFARRFEHNKKREDLQRYEEMKKKGQVDESEDESEEESDEDDDVEEDEAVIGTGKSDLEFFDALVKVKNKDPILNERDVELFESEPEEESEEIGGKSGAVKGKGKAMHLKDVVARNLIELGPEFEEEGAEANPKSYSEEKEAMRREVMKELDETFDDGDEGELFVEKRNVVEEEGRGGDDDCDDEAIQSRLDEYFGGDDNLDENEMFLKNFFRNKMWVDRDGKGKEDVDVDLVGLSEDEEAIEKQDKYEAEFNFRFEEGVGDRVVGHARFTEDSVRKKNNARKEQRRRKKERLAQAKIERKEELKRLENLKREEAMEKLKHIRSIGGIEGDGAFMFDEDYLDGEFDPDVYDKKVEETFGEDYYEAEDNDPTFHGDTDEDDNDLTKPDFDKEDEMLGLEKGWADYGPNDGFLTIRNKIRRGAVDKDADASDEGEQGEQEVSEENRKKRKSKFLQSAKAVLETLQKACDELHYEDEIGDIKTRFKYRSVPSRRYGLNTAEVLAMDEKELNQYVPLKKLATFSEREWKVPKIQRYNQKSKNKQVNTGDIPKKRGTDKKQNFQDPSHSAALEHEKDQNELNGESGGVSKQSRKRRRKEGLKLSESRLKAYGRIPNQSKNKQKH</sequence>
<proteinExistence type="inferred from homology"/>
<feature type="region of interest" description="Disordered" evidence="2">
    <location>
        <begin position="297"/>
        <end position="316"/>
    </location>
</feature>